<evidence type="ECO:0000313" key="2">
    <source>
        <dbReference type="Proteomes" id="UP000299102"/>
    </source>
</evidence>
<keyword evidence="2" id="KW-1185">Reference proteome</keyword>
<organism evidence="1 2">
    <name type="scientific">Eumeta variegata</name>
    <name type="common">Bagworm moth</name>
    <name type="synonym">Eumeta japonica</name>
    <dbReference type="NCBI Taxonomy" id="151549"/>
    <lineage>
        <taxon>Eukaryota</taxon>
        <taxon>Metazoa</taxon>
        <taxon>Ecdysozoa</taxon>
        <taxon>Arthropoda</taxon>
        <taxon>Hexapoda</taxon>
        <taxon>Insecta</taxon>
        <taxon>Pterygota</taxon>
        <taxon>Neoptera</taxon>
        <taxon>Endopterygota</taxon>
        <taxon>Lepidoptera</taxon>
        <taxon>Glossata</taxon>
        <taxon>Ditrysia</taxon>
        <taxon>Tineoidea</taxon>
        <taxon>Psychidae</taxon>
        <taxon>Oiketicinae</taxon>
        <taxon>Eumeta</taxon>
    </lineage>
</organism>
<comment type="caution">
    <text evidence="1">The sequence shown here is derived from an EMBL/GenBank/DDBJ whole genome shotgun (WGS) entry which is preliminary data.</text>
</comment>
<protein>
    <submittedName>
        <fullName evidence="1">Uncharacterized protein</fullName>
    </submittedName>
</protein>
<dbReference type="Proteomes" id="UP000299102">
    <property type="component" value="Unassembled WGS sequence"/>
</dbReference>
<dbReference type="AlphaFoldDB" id="A0A4C1W6R0"/>
<gene>
    <name evidence="1" type="ORF">EVAR_76082_1</name>
</gene>
<accession>A0A4C1W6R0</accession>
<dbReference type="EMBL" id="BGZK01000471">
    <property type="protein sequence ID" value="GBP45777.1"/>
    <property type="molecule type" value="Genomic_DNA"/>
</dbReference>
<proteinExistence type="predicted"/>
<sequence length="118" mass="13568">MGTRITQQSAEWRPTSSGGRQWMIYYWPVQDRAPDATERARIAGEDAQTNTYCYAQQTLKALNKAKKTENGRQMKETCPFPLYLLTHYSIYYLSRIQFLAKGCTKSTGLFTPFTPNPD</sequence>
<name>A0A4C1W6R0_EUMVA</name>
<evidence type="ECO:0000313" key="1">
    <source>
        <dbReference type="EMBL" id="GBP45777.1"/>
    </source>
</evidence>
<reference evidence="1 2" key="1">
    <citation type="journal article" date="2019" name="Commun. Biol.">
        <title>The bagworm genome reveals a unique fibroin gene that provides high tensile strength.</title>
        <authorList>
            <person name="Kono N."/>
            <person name="Nakamura H."/>
            <person name="Ohtoshi R."/>
            <person name="Tomita M."/>
            <person name="Numata K."/>
            <person name="Arakawa K."/>
        </authorList>
    </citation>
    <scope>NUCLEOTIDE SEQUENCE [LARGE SCALE GENOMIC DNA]</scope>
</reference>